<comment type="caution">
    <text evidence="2">The sequence shown here is derived from an EMBL/GenBank/DDBJ whole genome shotgun (WGS) entry which is preliminary data.</text>
</comment>
<feature type="compositionally biased region" description="Basic and acidic residues" evidence="1">
    <location>
        <begin position="23"/>
        <end position="32"/>
    </location>
</feature>
<dbReference type="EMBL" id="BOOF01000032">
    <property type="protein sequence ID" value="GIH64500.1"/>
    <property type="molecule type" value="Genomic_DNA"/>
</dbReference>
<accession>A0ABQ4GSV4</accession>
<evidence type="ECO:0000313" key="3">
    <source>
        <dbReference type="Proteomes" id="UP000660454"/>
    </source>
</evidence>
<feature type="region of interest" description="Disordered" evidence="1">
    <location>
        <begin position="58"/>
        <end position="87"/>
    </location>
</feature>
<proteinExistence type="predicted"/>
<evidence type="ECO:0000256" key="1">
    <source>
        <dbReference type="SAM" id="MobiDB-lite"/>
    </source>
</evidence>
<sequence length="153" mass="16239">MPQIPSLQVDSTFAPARLVRSRARGESLDDKPVLPPGPPGGVLEPRQQALKAAGVDEGLAVRQPGPKGVEVEPTAVPARPRLDPRPVPGDKLLDISWLITCSGSGNANDVFRSVCPSSAKPSTSRCARSRIHGSYRASRRGMKNVLTAARSRS</sequence>
<reference evidence="2 3" key="1">
    <citation type="submission" date="2021-01" db="EMBL/GenBank/DDBJ databases">
        <title>Whole genome shotgun sequence of Microbispora siamensis NBRC 104113.</title>
        <authorList>
            <person name="Komaki H."/>
            <person name="Tamura T."/>
        </authorList>
    </citation>
    <scope>NUCLEOTIDE SEQUENCE [LARGE SCALE GENOMIC DNA]</scope>
    <source>
        <strain evidence="2 3">NBRC 104113</strain>
    </source>
</reference>
<evidence type="ECO:0000313" key="2">
    <source>
        <dbReference type="EMBL" id="GIH64500.1"/>
    </source>
</evidence>
<feature type="region of interest" description="Disordered" evidence="1">
    <location>
        <begin position="20"/>
        <end position="44"/>
    </location>
</feature>
<name>A0ABQ4GSV4_9ACTN</name>
<gene>
    <name evidence="2" type="ORF">Msi02_53170</name>
</gene>
<dbReference type="Proteomes" id="UP000660454">
    <property type="component" value="Unassembled WGS sequence"/>
</dbReference>
<protein>
    <submittedName>
        <fullName evidence="2">Uncharacterized protein</fullName>
    </submittedName>
</protein>
<organism evidence="2 3">
    <name type="scientific">Microbispora siamensis</name>
    <dbReference type="NCBI Taxonomy" id="564413"/>
    <lineage>
        <taxon>Bacteria</taxon>
        <taxon>Bacillati</taxon>
        <taxon>Actinomycetota</taxon>
        <taxon>Actinomycetes</taxon>
        <taxon>Streptosporangiales</taxon>
        <taxon>Streptosporangiaceae</taxon>
        <taxon>Microbispora</taxon>
    </lineage>
</organism>
<keyword evidence="3" id="KW-1185">Reference proteome</keyword>